<evidence type="ECO:0000313" key="3">
    <source>
        <dbReference type="Proteomes" id="UP000318626"/>
    </source>
</evidence>
<feature type="transmembrane region" description="Helical" evidence="1">
    <location>
        <begin position="394"/>
        <end position="417"/>
    </location>
</feature>
<evidence type="ECO:0000313" key="2">
    <source>
        <dbReference type="EMBL" id="QDU76151.1"/>
    </source>
</evidence>
<gene>
    <name evidence="2" type="ORF">Pan97_31960</name>
</gene>
<protein>
    <submittedName>
        <fullName evidence="2">ABC-2 family transporter protein</fullName>
    </submittedName>
</protein>
<dbReference type="GO" id="GO:0140359">
    <property type="term" value="F:ABC-type transporter activity"/>
    <property type="evidence" value="ECO:0007669"/>
    <property type="project" value="InterPro"/>
</dbReference>
<feature type="transmembrane region" description="Helical" evidence="1">
    <location>
        <begin position="361"/>
        <end position="382"/>
    </location>
</feature>
<organism evidence="2 3">
    <name type="scientific">Bremerella volcania</name>
    <dbReference type="NCBI Taxonomy" id="2527984"/>
    <lineage>
        <taxon>Bacteria</taxon>
        <taxon>Pseudomonadati</taxon>
        <taxon>Planctomycetota</taxon>
        <taxon>Planctomycetia</taxon>
        <taxon>Pirellulales</taxon>
        <taxon>Pirellulaceae</taxon>
        <taxon>Bremerella</taxon>
    </lineage>
</organism>
<feature type="transmembrane region" description="Helical" evidence="1">
    <location>
        <begin position="429"/>
        <end position="450"/>
    </location>
</feature>
<feature type="transmembrane region" description="Helical" evidence="1">
    <location>
        <begin position="168"/>
        <end position="192"/>
    </location>
</feature>
<feature type="transmembrane region" description="Helical" evidence="1">
    <location>
        <begin position="204"/>
        <end position="227"/>
    </location>
</feature>
<sequence length="540" mass="61023">MSTMDVTPDPATQQEAATPSWWRTFDRKLESLGEYLNPILVKETRQALKSRQFAVTFALVLLTSWIWSLLAIYFRYPGILYSPDGPFLMVGYLDILLFPLVVIIPFSAFRSLASEREDGTFELLSISTLSPRQIIIGKLVSSIVQMLVYLSALAPCLAFTYLLRGIDIVTIAYVLLCAFLASVLLSGVGLVLACITRQRHWQSALSVIVILLFIFLFVIGLIISYASVYEDASWREYDNPDFWSATAAFFSVYASYLYLIIEVASAQITFESENRSAGIRRGILLQHFLAIGWFGYLALRFPREEAILMTLTTILCLHWFIMGAFINGESPVLSPRIKRSIPNLLADRIWRNWLLPGPERGYFFVVTSLVSGLLIISGVAWVNTLNSLSTADAWLAVIYSAGLIGYTICYLSMGKLILQLLNMIFRADIFVSVILHLILLMGGVMLPLGFQVLTNRTLDPNFNHWTNPFWFFYEGFDDRSFVTTPLIGIFIFFLMIMGSFLFLLNLLLGSRNFLPNRENDPRFQPELLPPKVDNAADPLA</sequence>
<dbReference type="EMBL" id="CP036289">
    <property type="protein sequence ID" value="QDU76151.1"/>
    <property type="molecule type" value="Genomic_DNA"/>
</dbReference>
<name>A0A518CAA7_9BACT</name>
<dbReference type="KEGG" id="bvo:Pan97_31960"/>
<keyword evidence="1" id="KW-0812">Transmembrane</keyword>
<dbReference type="AlphaFoldDB" id="A0A518CAA7"/>
<dbReference type="Proteomes" id="UP000318626">
    <property type="component" value="Chromosome"/>
</dbReference>
<reference evidence="3" key="1">
    <citation type="submission" date="2019-02" db="EMBL/GenBank/DDBJ databases">
        <title>Deep-cultivation of Planctomycetes and their phenomic and genomic characterization uncovers novel biology.</title>
        <authorList>
            <person name="Wiegand S."/>
            <person name="Jogler M."/>
            <person name="Boedeker C."/>
            <person name="Pinto D."/>
            <person name="Vollmers J."/>
            <person name="Rivas-Marin E."/>
            <person name="Kohn T."/>
            <person name="Peeters S.H."/>
            <person name="Heuer A."/>
            <person name="Rast P."/>
            <person name="Oberbeckmann S."/>
            <person name="Bunk B."/>
            <person name="Jeske O."/>
            <person name="Meyerdierks A."/>
            <person name="Storesund J.E."/>
            <person name="Kallscheuer N."/>
            <person name="Luecker S."/>
            <person name="Lage O.M."/>
            <person name="Pohl T."/>
            <person name="Merkel B.J."/>
            <person name="Hornburger P."/>
            <person name="Mueller R.-W."/>
            <person name="Bruemmer F."/>
            <person name="Labrenz M."/>
            <person name="Spormann A.M."/>
            <person name="Op den Camp H."/>
            <person name="Overmann J."/>
            <person name="Amann R."/>
            <person name="Jetten M.S.M."/>
            <person name="Mascher T."/>
            <person name="Medema M.H."/>
            <person name="Devos D.P."/>
            <person name="Kaster A.-K."/>
            <person name="Ovreas L."/>
            <person name="Rohde M."/>
            <person name="Galperin M.Y."/>
            <person name="Jogler C."/>
        </authorList>
    </citation>
    <scope>NUCLEOTIDE SEQUENCE [LARGE SCALE GENOMIC DNA]</scope>
    <source>
        <strain evidence="3">Pan97</strain>
    </source>
</reference>
<keyword evidence="1" id="KW-1133">Transmembrane helix</keyword>
<feature type="transmembrane region" description="Helical" evidence="1">
    <location>
        <begin position="486"/>
        <end position="508"/>
    </location>
</feature>
<feature type="transmembrane region" description="Helical" evidence="1">
    <location>
        <begin position="53"/>
        <end position="74"/>
    </location>
</feature>
<dbReference type="RefSeq" id="WP_144974051.1">
    <property type="nucleotide sequence ID" value="NZ_CP036289.1"/>
</dbReference>
<feature type="transmembrane region" description="Helical" evidence="1">
    <location>
        <begin position="139"/>
        <end position="162"/>
    </location>
</feature>
<dbReference type="Pfam" id="PF12679">
    <property type="entry name" value="ABC2_membrane_2"/>
    <property type="match status" value="1"/>
</dbReference>
<proteinExistence type="predicted"/>
<feature type="transmembrane region" description="Helical" evidence="1">
    <location>
        <begin position="242"/>
        <end position="261"/>
    </location>
</feature>
<accession>A0A518CAA7</accession>
<keyword evidence="1" id="KW-0472">Membrane</keyword>
<feature type="transmembrane region" description="Helical" evidence="1">
    <location>
        <begin position="307"/>
        <end position="326"/>
    </location>
</feature>
<feature type="transmembrane region" description="Helical" evidence="1">
    <location>
        <begin position="86"/>
        <end position="106"/>
    </location>
</feature>
<evidence type="ECO:0000256" key="1">
    <source>
        <dbReference type="SAM" id="Phobius"/>
    </source>
</evidence>
<dbReference type="OrthoDB" id="5524691at2"/>
<dbReference type="GO" id="GO:0005886">
    <property type="term" value="C:plasma membrane"/>
    <property type="evidence" value="ECO:0007669"/>
    <property type="project" value="UniProtKB-SubCell"/>
</dbReference>
<keyword evidence="3" id="KW-1185">Reference proteome</keyword>
<feature type="transmembrane region" description="Helical" evidence="1">
    <location>
        <begin position="282"/>
        <end position="301"/>
    </location>
</feature>